<keyword evidence="1" id="KW-1133">Transmembrane helix</keyword>
<organism evidence="3 4">
    <name type="scientific">Caenorhabditis angaria</name>
    <dbReference type="NCBI Taxonomy" id="860376"/>
    <lineage>
        <taxon>Eukaryota</taxon>
        <taxon>Metazoa</taxon>
        <taxon>Ecdysozoa</taxon>
        <taxon>Nematoda</taxon>
        <taxon>Chromadorea</taxon>
        <taxon>Rhabditida</taxon>
        <taxon>Rhabditina</taxon>
        <taxon>Rhabditomorpha</taxon>
        <taxon>Rhabditoidea</taxon>
        <taxon>Rhabditidae</taxon>
        <taxon>Peloderinae</taxon>
        <taxon>Caenorhabditis</taxon>
    </lineage>
</organism>
<gene>
    <name evidence="3" type="ORF">CAMP_LOCUS12953</name>
</gene>
<keyword evidence="1" id="KW-0812">Transmembrane</keyword>
<keyword evidence="1" id="KW-0472">Membrane</keyword>
<evidence type="ECO:0000313" key="3">
    <source>
        <dbReference type="EMBL" id="CAI5450316.1"/>
    </source>
</evidence>
<proteinExistence type="predicted"/>
<evidence type="ECO:0008006" key="5">
    <source>
        <dbReference type="Google" id="ProtNLM"/>
    </source>
</evidence>
<evidence type="ECO:0000256" key="2">
    <source>
        <dbReference type="SAM" id="SignalP"/>
    </source>
</evidence>
<dbReference type="AlphaFoldDB" id="A0A9P1IT75"/>
<feature type="transmembrane region" description="Helical" evidence="1">
    <location>
        <begin position="237"/>
        <end position="262"/>
    </location>
</feature>
<reference evidence="3" key="1">
    <citation type="submission" date="2022-11" db="EMBL/GenBank/DDBJ databases">
        <authorList>
            <person name="Kikuchi T."/>
        </authorList>
    </citation>
    <scope>NUCLEOTIDE SEQUENCE</scope>
    <source>
        <strain evidence="3">PS1010</strain>
    </source>
</reference>
<accession>A0A9P1IT75</accession>
<feature type="chain" id="PRO_5040132068" description="Receptor L-domain domain-containing protein" evidence="2">
    <location>
        <begin position="26"/>
        <end position="335"/>
    </location>
</feature>
<dbReference type="EMBL" id="CANHGI010000005">
    <property type="protein sequence ID" value="CAI5450316.1"/>
    <property type="molecule type" value="Genomic_DNA"/>
</dbReference>
<name>A0A9P1IT75_9PELO</name>
<dbReference type="Proteomes" id="UP001152747">
    <property type="component" value="Unassembled WGS sequence"/>
</dbReference>
<protein>
    <recommendedName>
        <fullName evidence="5">Receptor L-domain domain-containing protein</fullName>
    </recommendedName>
</protein>
<sequence>MKTLSVLLLSSSSFFLILNIKLSLSCEQRKTVENLEYPQTMFVFMRSNLNKDSRYEDDDKKSVYVYDEVLCAIPNQVEFHYKFGNEPSREWDVVRSTVWNEANENNECKWFKTIMRKLNEQHTCRDFDSCDIEIYDRIEIVYFLRKNPDPCDYLSIFRESKFMANLNIVHFDNKEFNGYETLTISNISLYDISGKDRDDIRKMAEHFIDNILDIPPAAENPQIKNQCDIFQGPIRTLSMYLLIGVAIGVVLVFSVVSVFIFVGDKTDGKLFIFCEKLIEKIKEKFGKLSKKLKRKKQDTVIEFDEIVTTGATTGATTGTDTKNIKKRSDFDEDCI</sequence>
<evidence type="ECO:0000313" key="4">
    <source>
        <dbReference type="Proteomes" id="UP001152747"/>
    </source>
</evidence>
<evidence type="ECO:0000256" key="1">
    <source>
        <dbReference type="SAM" id="Phobius"/>
    </source>
</evidence>
<comment type="caution">
    <text evidence="3">The sequence shown here is derived from an EMBL/GenBank/DDBJ whole genome shotgun (WGS) entry which is preliminary data.</text>
</comment>
<keyword evidence="2" id="KW-0732">Signal</keyword>
<keyword evidence="4" id="KW-1185">Reference proteome</keyword>
<feature type="signal peptide" evidence="2">
    <location>
        <begin position="1"/>
        <end position="25"/>
    </location>
</feature>